<evidence type="ECO:0000313" key="2">
    <source>
        <dbReference type="Proteomes" id="UP001153269"/>
    </source>
</evidence>
<comment type="caution">
    <text evidence="1">The sequence shown here is derived from an EMBL/GenBank/DDBJ whole genome shotgun (WGS) entry which is preliminary data.</text>
</comment>
<reference evidence="1" key="1">
    <citation type="submission" date="2020-03" db="EMBL/GenBank/DDBJ databases">
        <authorList>
            <person name="Weist P."/>
        </authorList>
    </citation>
    <scope>NUCLEOTIDE SEQUENCE</scope>
</reference>
<name>A0A9N7YMU5_PLEPL</name>
<dbReference type="EMBL" id="CADEAL010002041">
    <property type="protein sequence ID" value="CAB1437553.1"/>
    <property type="molecule type" value="Genomic_DNA"/>
</dbReference>
<dbReference type="Proteomes" id="UP001153269">
    <property type="component" value="Unassembled WGS sequence"/>
</dbReference>
<gene>
    <name evidence="1" type="ORF">PLEPLA_LOCUS25599</name>
</gene>
<organism evidence="1 2">
    <name type="scientific">Pleuronectes platessa</name>
    <name type="common">European plaice</name>
    <dbReference type="NCBI Taxonomy" id="8262"/>
    <lineage>
        <taxon>Eukaryota</taxon>
        <taxon>Metazoa</taxon>
        <taxon>Chordata</taxon>
        <taxon>Craniata</taxon>
        <taxon>Vertebrata</taxon>
        <taxon>Euteleostomi</taxon>
        <taxon>Actinopterygii</taxon>
        <taxon>Neopterygii</taxon>
        <taxon>Teleostei</taxon>
        <taxon>Neoteleostei</taxon>
        <taxon>Acanthomorphata</taxon>
        <taxon>Carangaria</taxon>
        <taxon>Pleuronectiformes</taxon>
        <taxon>Pleuronectoidei</taxon>
        <taxon>Pleuronectidae</taxon>
        <taxon>Pleuronectes</taxon>
    </lineage>
</organism>
<keyword evidence="2" id="KW-1185">Reference proteome</keyword>
<accession>A0A9N7YMU5</accession>
<proteinExistence type="predicted"/>
<evidence type="ECO:0000313" key="1">
    <source>
        <dbReference type="EMBL" id="CAB1437553.1"/>
    </source>
</evidence>
<protein>
    <submittedName>
        <fullName evidence="1">Uncharacterized protein</fullName>
    </submittedName>
</protein>
<dbReference type="AlphaFoldDB" id="A0A9N7YMU5"/>
<sequence length="139" mass="14952">MEGLAHPKHNNGRIEKDVAPRGLVWMKEQGPLSSWGIWRGGKLAGRATNDHHNTSNTTSLLYPWAACHPAASPSHAPLKGNVSQLERQAIYAASTSVRTSSCQSQVTEAVKDPNRLAVKIEALHQTRGCMPAGSLCGHP</sequence>